<organism evidence="4 5">
    <name type="scientific">Paenibacillus puldeungensis</name>
    <dbReference type="NCBI Taxonomy" id="696536"/>
    <lineage>
        <taxon>Bacteria</taxon>
        <taxon>Bacillati</taxon>
        <taxon>Bacillota</taxon>
        <taxon>Bacilli</taxon>
        <taxon>Bacillales</taxon>
        <taxon>Paenibacillaceae</taxon>
        <taxon>Paenibacillus</taxon>
    </lineage>
</organism>
<proteinExistence type="inferred from homology"/>
<dbReference type="InterPro" id="IPR002347">
    <property type="entry name" value="SDR_fam"/>
</dbReference>
<dbReference type="PANTHER" id="PTHR43086">
    <property type="entry name" value="VERY-LONG-CHAIN 3-OXOOACYL-COA REDUCTASE"/>
    <property type="match status" value="1"/>
</dbReference>
<comment type="caution">
    <text evidence="4">The sequence shown here is derived from an EMBL/GenBank/DDBJ whole genome shotgun (WGS) entry which is preliminary data.</text>
</comment>
<dbReference type="PANTHER" id="PTHR43086:SF3">
    <property type="entry name" value="NADP-DEPENDENT 3-HYDROXY ACID DEHYDROGENASE YDFG"/>
    <property type="match status" value="1"/>
</dbReference>
<dbReference type="CDD" id="cd05233">
    <property type="entry name" value="SDR_c"/>
    <property type="match status" value="1"/>
</dbReference>
<gene>
    <name evidence="4" type="ORF">ACFQ3W_00515</name>
</gene>
<dbReference type="Proteomes" id="UP001597262">
    <property type="component" value="Unassembled WGS sequence"/>
</dbReference>
<keyword evidence="5" id="KW-1185">Reference proteome</keyword>
<dbReference type="PRINTS" id="PR00081">
    <property type="entry name" value="GDHRDH"/>
</dbReference>
<comment type="similarity">
    <text evidence="1 3">Belongs to the short-chain dehydrogenases/reductases (SDR) family.</text>
</comment>
<dbReference type="RefSeq" id="WP_379315526.1">
    <property type="nucleotide sequence ID" value="NZ_JBHTLM010000001.1"/>
</dbReference>
<dbReference type="InterPro" id="IPR036291">
    <property type="entry name" value="NAD(P)-bd_dom_sf"/>
</dbReference>
<evidence type="ECO:0000313" key="5">
    <source>
        <dbReference type="Proteomes" id="UP001597262"/>
    </source>
</evidence>
<protein>
    <submittedName>
        <fullName evidence="4">SDR family NAD(P)-dependent oxidoreductase</fullName>
        <ecNumber evidence="4">1.-.-.-</ecNumber>
    </submittedName>
</protein>
<dbReference type="Pfam" id="PF00106">
    <property type="entry name" value="adh_short"/>
    <property type="match status" value="1"/>
</dbReference>
<dbReference type="PRINTS" id="PR00080">
    <property type="entry name" value="SDRFAMILY"/>
</dbReference>
<dbReference type="PIRSF" id="PIRSF000126">
    <property type="entry name" value="11-beta-HSD1"/>
    <property type="match status" value="1"/>
</dbReference>
<evidence type="ECO:0000256" key="1">
    <source>
        <dbReference type="ARBA" id="ARBA00006484"/>
    </source>
</evidence>
<sequence>MRKRIAIVTGATGGIGKEFARLLMKEPVDEIWAVARNQEKLELLKSEYGEKVIPLSKDLSSTKDLCEIGELLEDTKPVVQYLINNAGLAKMGSYKDFTLEEIEKTINVNCKAPVMLSNLCIPYMEKGSCILNISSASAFQPTPYINLYAASKAFERSYSRALNVEVASLGITVTAVCPSWVDTEMLEKEINGHKVKFPGLVTAKAAAEQAMKDAKRGKDMSVCSFYVKCQHLYVKLMPQKLSMKIWMNELKKYL</sequence>
<accession>A0ABW3RRB7</accession>
<dbReference type="GO" id="GO:0016491">
    <property type="term" value="F:oxidoreductase activity"/>
    <property type="evidence" value="ECO:0007669"/>
    <property type="project" value="UniProtKB-KW"/>
</dbReference>
<dbReference type="EMBL" id="JBHTLM010000001">
    <property type="protein sequence ID" value="MFD1174792.1"/>
    <property type="molecule type" value="Genomic_DNA"/>
</dbReference>
<evidence type="ECO:0000256" key="3">
    <source>
        <dbReference type="RuleBase" id="RU000363"/>
    </source>
</evidence>
<evidence type="ECO:0000313" key="4">
    <source>
        <dbReference type="EMBL" id="MFD1174792.1"/>
    </source>
</evidence>
<name>A0ABW3RRB7_9BACL</name>
<dbReference type="SUPFAM" id="SSF51735">
    <property type="entry name" value="NAD(P)-binding Rossmann-fold domains"/>
    <property type="match status" value="1"/>
</dbReference>
<reference evidence="5" key="1">
    <citation type="journal article" date="2019" name="Int. J. Syst. Evol. Microbiol.">
        <title>The Global Catalogue of Microorganisms (GCM) 10K type strain sequencing project: providing services to taxonomists for standard genome sequencing and annotation.</title>
        <authorList>
            <consortium name="The Broad Institute Genomics Platform"/>
            <consortium name="The Broad Institute Genome Sequencing Center for Infectious Disease"/>
            <person name="Wu L."/>
            <person name="Ma J."/>
        </authorList>
    </citation>
    <scope>NUCLEOTIDE SEQUENCE [LARGE SCALE GENOMIC DNA]</scope>
    <source>
        <strain evidence="5">CCUG 59189</strain>
    </source>
</reference>
<keyword evidence="2 4" id="KW-0560">Oxidoreductase</keyword>
<evidence type="ECO:0000256" key="2">
    <source>
        <dbReference type="ARBA" id="ARBA00023002"/>
    </source>
</evidence>
<dbReference type="Gene3D" id="3.40.50.720">
    <property type="entry name" value="NAD(P)-binding Rossmann-like Domain"/>
    <property type="match status" value="1"/>
</dbReference>
<dbReference type="EC" id="1.-.-.-" evidence="4"/>